<reference evidence="1" key="2">
    <citation type="submission" date="2020-09" db="EMBL/GenBank/DDBJ databases">
        <authorList>
            <person name="Sun Q."/>
            <person name="Zhou Y."/>
        </authorList>
    </citation>
    <scope>NUCLEOTIDE SEQUENCE</scope>
    <source>
        <strain evidence="1">CGMCC 4.7138</strain>
    </source>
</reference>
<protein>
    <submittedName>
        <fullName evidence="1">Uncharacterized protein</fullName>
    </submittedName>
</protein>
<reference evidence="1" key="1">
    <citation type="journal article" date="2014" name="Int. J. Syst. Evol. Microbiol.">
        <title>Complete genome sequence of Corynebacterium casei LMG S-19264T (=DSM 44701T), isolated from a smear-ripened cheese.</title>
        <authorList>
            <consortium name="US DOE Joint Genome Institute (JGI-PGF)"/>
            <person name="Walter F."/>
            <person name="Albersmeier A."/>
            <person name="Kalinowski J."/>
            <person name="Ruckert C."/>
        </authorList>
    </citation>
    <scope>NUCLEOTIDE SEQUENCE</scope>
    <source>
        <strain evidence="1">CGMCC 4.7138</strain>
    </source>
</reference>
<proteinExistence type="predicted"/>
<dbReference type="EMBL" id="BMMN01000011">
    <property type="protein sequence ID" value="GGO22997.1"/>
    <property type="molecule type" value="Genomic_DNA"/>
</dbReference>
<organism evidence="1 2">
    <name type="scientific">Microbispora bryophytorum</name>
    <dbReference type="NCBI Taxonomy" id="1460882"/>
    <lineage>
        <taxon>Bacteria</taxon>
        <taxon>Bacillati</taxon>
        <taxon>Actinomycetota</taxon>
        <taxon>Actinomycetes</taxon>
        <taxon>Streptosporangiales</taxon>
        <taxon>Streptosporangiaceae</taxon>
        <taxon>Microbispora</taxon>
    </lineage>
</organism>
<gene>
    <name evidence="1" type="ORF">GCM10011574_51820</name>
</gene>
<accession>A0A8H9H338</accession>
<evidence type="ECO:0000313" key="1">
    <source>
        <dbReference type="EMBL" id="GGO22997.1"/>
    </source>
</evidence>
<keyword evidence="2" id="KW-1185">Reference proteome</keyword>
<dbReference type="Proteomes" id="UP000653480">
    <property type="component" value="Unassembled WGS sequence"/>
</dbReference>
<sequence>MAVAVMSTAAGGRAPAPEGWHEAPPPYIACEPGAMAGGPPGGEALAALAVAGSAGSAGDGGDGGNVGGGQ</sequence>
<comment type="caution">
    <text evidence="1">The sequence shown here is derived from an EMBL/GenBank/DDBJ whole genome shotgun (WGS) entry which is preliminary data.</text>
</comment>
<dbReference type="AlphaFoldDB" id="A0A8H9H338"/>
<evidence type="ECO:0000313" key="2">
    <source>
        <dbReference type="Proteomes" id="UP000653480"/>
    </source>
</evidence>
<name>A0A8H9H338_9ACTN</name>